<dbReference type="InterPro" id="IPR003439">
    <property type="entry name" value="ABC_transporter-like_ATP-bd"/>
</dbReference>
<dbReference type="FunFam" id="3.40.50.300:FF:000016">
    <property type="entry name" value="Oligopeptide ABC transporter ATP-binding component"/>
    <property type="match status" value="1"/>
</dbReference>
<organism evidence="11">
    <name type="scientific">freshwater metagenome</name>
    <dbReference type="NCBI Taxonomy" id="449393"/>
    <lineage>
        <taxon>unclassified sequences</taxon>
        <taxon>metagenomes</taxon>
        <taxon>ecological metagenomes</taxon>
    </lineage>
</organism>
<dbReference type="SMART" id="SM00382">
    <property type="entry name" value="AAA"/>
    <property type="match status" value="1"/>
</dbReference>
<dbReference type="AlphaFoldDB" id="A0A6J7UNG2"/>
<evidence type="ECO:0000313" key="8">
    <source>
        <dbReference type="EMBL" id="CAB4720175.1"/>
    </source>
</evidence>
<dbReference type="Pfam" id="PF00005">
    <property type="entry name" value="ABC_tran"/>
    <property type="match status" value="1"/>
</dbReference>
<proteinExistence type="predicted"/>
<evidence type="ECO:0000256" key="4">
    <source>
        <dbReference type="ARBA" id="ARBA00022741"/>
    </source>
</evidence>
<name>A0A6J7UNG2_9ZZZZ</name>
<evidence type="ECO:0000259" key="7">
    <source>
        <dbReference type="PROSITE" id="PS50893"/>
    </source>
</evidence>
<dbReference type="Pfam" id="PF08352">
    <property type="entry name" value="oligo_HPY"/>
    <property type="match status" value="1"/>
</dbReference>
<dbReference type="PANTHER" id="PTHR43297:SF2">
    <property type="entry name" value="DIPEPTIDE TRANSPORT ATP-BINDING PROTEIN DPPD"/>
    <property type="match status" value="1"/>
</dbReference>
<dbReference type="InterPro" id="IPR003593">
    <property type="entry name" value="AAA+_ATPase"/>
</dbReference>
<evidence type="ECO:0000313" key="10">
    <source>
        <dbReference type="EMBL" id="CAB4881941.1"/>
    </source>
</evidence>
<protein>
    <submittedName>
        <fullName evidence="11">Unannotated protein</fullName>
    </submittedName>
</protein>
<evidence type="ECO:0000256" key="6">
    <source>
        <dbReference type="ARBA" id="ARBA00023136"/>
    </source>
</evidence>
<evidence type="ECO:0000313" key="9">
    <source>
        <dbReference type="EMBL" id="CAB4760630.1"/>
    </source>
</evidence>
<dbReference type="PROSITE" id="PS50893">
    <property type="entry name" value="ABC_TRANSPORTER_2"/>
    <property type="match status" value="1"/>
</dbReference>
<feature type="domain" description="ABC transporter" evidence="7">
    <location>
        <begin position="7"/>
        <end position="258"/>
    </location>
</feature>
<dbReference type="InterPro" id="IPR050388">
    <property type="entry name" value="ABC_Ni/Peptide_Import"/>
</dbReference>
<dbReference type="InterPro" id="IPR017871">
    <property type="entry name" value="ABC_transporter-like_CS"/>
</dbReference>
<evidence type="ECO:0000313" key="11">
    <source>
        <dbReference type="EMBL" id="CAB5065958.1"/>
    </source>
</evidence>
<keyword evidence="2" id="KW-0813">Transport</keyword>
<gene>
    <name evidence="8" type="ORF">UFOPK2602_01679</name>
    <name evidence="9" type="ORF">UFOPK2806_01625</name>
    <name evidence="10" type="ORF">UFOPK3417_01453</name>
    <name evidence="11" type="ORF">UFOPK4306_01702</name>
</gene>
<evidence type="ECO:0000256" key="2">
    <source>
        <dbReference type="ARBA" id="ARBA00022448"/>
    </source>
</evidence>
<dbReference type="EMBL" id="CAFBQP010000068">
    <property type="protein sequence ID" value="CAB5065958.1"/>
    <property type="molecule type" value="Genomic_DNA"/>
</dbReference>
<keyword evidence="4" id="KW-0547">Nucleotide-binding</keyword>
<dbReference type="EMBL" id="CAEZXX010000130">
    <property type="protein sequence ID" value="CAB4720175.1"/>
    <property type="molecule type" value="Genomic_DNA"/>
</dbReference>
<dbReference type="NCBIfam" id="TIGR01727">
    <property type="entry name" value="oligo_HPY"/>
    <property type="match status" value="1"/>
</dbReference>
<sequence length="338" mass="36273">MTDTPLLRVRDLCVSFRTPDGVVRAVDSVSFDVHAGETVGIVGESGSGKSVTANALMRLNSGAQMSTTGSILLDGVDLGSLSEEEVRLRRGRDIAMVFQDPLSALNPFYSVGDQVAEAYRVHHPKARRPEVRDVVVESLGRVGIPEPVKRMYSFPHEFSGGMRQRIVIAMALVNSPRLLIADEPTTALDVTVQAQILELIQRIQQESGTAVLLITHDLGVIAETTERVIVMYGGRVVEEASVESVFEQPTHPYTLGLLGSVRSLDSAGRGSLRAIPGSPPSLIHLPAGCAFRPRCRFELGEGSLCGSSVPTLSVVGRGKSACHLDVAERERLITAVDG</sequence>
<reference evidence="11" key="1">
    <citation type="submission" date="2020-05" db="EMBL/GenBank/DDBJ databases">
        <authorList>
            <person name="Chiriac C."/>
            <person name="Salcher M."/>
            <person name="Ghai R."/>
            <person name="Kavagutti S V."/>
        </authorList>
    </citation>
    <scope>NUCLEOTIDE SEQUENCE</scope>
</reference>
<evidence type="ECO:0000256" key="3">
    <source>
        <dbReference type="ARBA" id="ARBA00022475"/>
    </source>
</evidence>
<keyword evidence="5" id="KW-0067">ATP-binding</keyword>
<keyword evidence="6" id="KW-0472">Membrane</keyword>
<dbReference type="CDD" id="cd03257">
    <property type="entry name" value="ABC_NikE_OppD_transporters"/>
    <property type="match status" value="1"/>
</dbReference>
<dbReference type="GO" id="GO:0015833">
    <property type="term" value="P:peptide transport"/>
    <property type="evidence" value="ECO:0007669"/>
    <property type="project" value="InterPro"/>
</dbReference>
<keyword evidence="3" id="KW-1003">Cell membrane</keyword>
<dbReference type="GO" id="GO:0005524">
    <property type="term" value="F:ATP binding"/>
    <property type="evidence" value="ECO:0007669"/>
    <property type="project" value="UniProtKB-KW"/>
</dbReference>
<dbReference type="InterPro" id="IPR013563">
    <property type="entry name" value="Oligopep_ABC_C"/>
</dbReference>
<accession>A0A6J7UNG2</accession>
<evidence type="ECO:0000256" key="1">
    <source>
        <dbReference type="ARBA" id="ARBA00004202"/>
    </source>
</evidence>
<dbReference type="GO" id="GO:0016887">
    <property type="term" value="F:ATP hydrolysis activity"/>
    <property type="evidence" value="ECO:0007669"/>
    <property type="project" value="InterPro"/>
</dbReference>
<dbReference type="EMBL" id="CAFBLR010000159">
    <property type="protein sequence ID" value="CAB4881941.1"/>
    <property type="molecule type" value="Genomic_DNA"/>
</dbReference>
<evidence type="ECO:0000256" key="5">
    <source>
        <dbReference type="ARBA" id="ARBA00022840"/>
    </source>
</evidence>
<dbReference type="SUPFAM" id="SSF52540">
    <property type="entry name" value="P-loop containing nucleoside triphosphate hydrolases"/>
    <property type="match status" value="1"/>
</dbReference>
<dbReference type="PROSITE" id="PS00211">
    <property type="entry name" value="ABC_TRANSPORTER_1"/>
    <property type="match status" value="1"/>
</dbReference>
<dbReference type="EMBL" id="CAEZYY010000023">
    <property type="protein sequence ID" value="CAB4760630.1"/>
    <property type="molecule type" value="Genomic_DNA"/>
</dbReference>
<dbReference type="InterPro" id="IPR027417">
    <property type="entry name" value="P-loop_NTPase"/>
</dbReference>
<dbReference type="PANTHER" id="PTHR43297">
    <property type="entry name" value="OLIGOPEPTIDE TRANSPORT ATP-BINDING PROTEIN APPD"/>
    <property type="match status" value="1"/>
</dbReference>
<dbReference type="Gene3D" id="3.40.50.300">
    <property type="entry name" value="P-loop containing nucleotide triphosphate hydrolases"/>
    <property type="match status" value="1"/>
</dbReference>
<comment type="subcellular location">
    <subcellularLocation>
        <location evidence="1">Cell membrane</location>
        <topology evidence="1">Peripheral membrane protein</topology>
    </subcellularLocation>
</comment>
<dbReference type="GO" id="GO:0005886">
    <property type="term" value="C:plasma membrane"/>
    <property type="evidence" value="ECO:0007669"/>
    <property type="project" value="UniProtKB-SubCell"/>
</dbReference>